<sequence length="439" mass="49790">MSSTKFQVLDHVIDAQHVREYPHATRYQDDCILKLHLKQYKPLNNLEAKPDSITIIAATGNGFPKETYEPLWDDLIDQANSVSLPIRAIWIADSSHQGASGIANEDVQGDDPSYFDHSRDLLHLVNVFRSEMKSPIIGIAHSMGTVQMVHLSLLHPRLFHSLALIEPVLQDAVPSGPNPCMFADMRPDLFPNRQVALKILRKHPMFKSVDPRALKRYAEVGFRDLPTRLYPDIAKARALLAKAYKGNIPTGEGPPVTLSTTKHQEAWSYARSNFAPLPVTEIEKQEEFLISPDQDSSHEGKYVFVKPEIFQTYLRLPELRPAVLWLYGEMSFINSADIRENKQNTGSGRGGSGGIKAGKVEEIIMRNAGHMLALDEPMRTAVTLVKWLQHQHQAWKDEVKFYKHFDTQRSSDEGLRMSKHFREAAMEPIDTLRTTREKL</sequence>
<reference evidence="2" key="1">
    <citation type="submission" date="2021-03" db="EMBL/GenBank/DDBJ databases">
        <authorList>
            <person name="Tagirdzhanova G."/>
        </authorList>
    </citation>
    <scope>NUCLEOTIDE SEQUENCE</scope>
</reference>
<dbReference type="AlphaFoldDB" id="A0A8H3FC23"/>
<dbReference type="Gene3D" id="3.40.50.1820">
    <property type="entry name" value="alpha/beta hydrolase"/>
    <property type="match status" value="1"/>
</dbReference>
<dbReference type="Proteomes" id="UP000664169">
    <property type="component" value="Unassembled WGS sequence"/>
</dbReference>
<comment type="caution">
    <text evidence="2">The sequence shown here is derived from an EMBL/GenBank/DDBJ whole genome shotgun (WGS) entry which is preliminary data.</text>
</comment>
<dbReference type="InterPro" id="IPR022742">
    <property type="entry name" value="Hydrolase_4"/>
</dbReference>
<gene>
    <name evidence="2" type="ORF">GOMPHAMPRED_002781</name>
</gene>
<evidence type="ECO:0000313" key="3">
    <source>
        <dbReference type="Proteomes" id="UP000664169"/>
    </source>
</evidence>
<dbReference type="SUPFAM" id="SSF53474">
    <property type="entry name" value="alpha/beta-Hydrolases"/>
    <property type="match status" value="1"/>
</dbReference>
<feature type="domain" description="Serine aminopeptidase S33" evidence="1">
    <location>
        <begin position="98"/>
        <end position="219"/>
    </location>
</feature>
<name>A0A8H3FC23_9LECA</name>
<evidence type="ECO:0000259" key="1">
    <source>
        <dbReference type="Pfam" id="PF12146"/>
    </source>
</evidence>
<keyword evidence="3" id="KW-1185">Reference proteome</keyword>
<proteinExistence type="predicted"/>
<dbReference type="EMBL" id="CAJPDQ010000019">
    <property type="protein sequence ID" value="CAF9923231.1"/>
    <property type="molecule type" value="Genomic_DNA"/>
</dbReference>
<dbReference type="InterPro" id="IPR029058">
    <property type="entry name" value="AB_hydrolase_fold"/>
</dbReference>
<organism evidence="2 3">
    <name type="scientific">Gomphillus americanus</name>
    <dbReference type="NCBI Taxonomy" id="1940652"/>
    <lineage>
        <taxon>Eukaryota</taxon>
        <taxon>Fungi</taxon>
        <taxon>Dikarya</taxon>
        <taxon>Ascomycota</taxon>
        <taxon>Pezizomycotina</taxon>
        <taxon>Lecanoromycetes</taxon>
        <taxon>OSLEUM clade</taxon>
        <taxon>Ostropomycetidae</taxon>
        <taxon>Ostropales</taxon>
        <taxon>Graphidaceae</taxon>
        <taxon>Gomphilloideae</taxon>
        <taxon>Gomphillus</taxon>
    </lineage>
</organism>
<evidence type="ECO:0000313" key="2">
    <source>
        <dbReference type="EMBL" id="CAF9923231.1"/>
    </source>
</evidence>
<dbReference type="Pfam" id="PF12146">
    <property type="entry name" value="Hydrolase_4"/>
    <property type="match status" value="1"/>
</dbReference>
<dbReference type="OrthoDB" id="94039at2759"/>
<protein>
    <recommendedName>
        <fullName evidence="1">Serine aminopeptidase S33 domain-containing protein</fullName>
    </recommendedName>
</protein>
<accession>A0A8H3FC23</accession>